<dbReference type="Proteomes" id="UP001305869">
    <property type="component" value="Segment"/>
</dbReference>
<feature type="region of interest" description="Disordered" evidence="1">
    <location>
        <begin position="64"/>
        <end position="87"/>
    </location>
</feature>
<evidence type="ECO:0000256" key="1">
    <source>
        <dbReference type="SAM" id="MobiDB-lite"/>
    </source>
</evidence>
<keyword evidence="3" id="KW-1185">Reference proteome</keyword>
<feature type="region of interest" description="Disordered" evidence="1">
    <location>
        <begin position="14"/>
        <end position="48"/>
    </location>
</feature>
<feature type="compositionally biased region" description="Basic residues" evidence="1">
    <location>
        <begin position="24"/>
        <end position="48"/>
    </location>
</feature>
<proteinExistence type="predicted"/>
<dbReference type="EMBL" id="OR613467">
    <property type="protein sequence ID" value="WNT44379.1"/>
    <property type="molecule type" value="Genomic_DNA"/>
</dbReference>
<evidence type="ECO:0000313" key="2">
    <source>
        <dbReference type="EMBL" id="WNT44379.1"/>
    </source>
</evidence>
<sequence>MRPCKRLHWSYAQLPRRPDSRPPLRSRRRGPRRGRVRRPARRRPHGRRHLLRVHRGLAQALAQAPHLRAAPGQALRRPGSSRAPRRRGGLLGWLRGVTAPIDGAAIVFPMAKPEYPILTLDEATAQVDAAYEAKGRAADAVQRAVTELKRARAVFNSTSRALAQAEAALLAAERRSIDAA</sequence>
<organism evidence="2 3">
    <name type="scientific">Microbacterium phage Mabodamaca</name>
    <dbReference type="NCBI Taxonomy" id="3078574"/>
    <lineage>
        <taxon>Viruses</taxon>
        <taxon>Duplodnaviria</taxon>
        <taxon>Heunggongvirae</taxon>
        <taxon>Uroviricota</taxon>
        <taxon>Caudoviricetes</taxon>
        <taxon>Casidaviridae</taxon>
        <taxon>Mabodamacavirus</taxon>
        <taxon>Mabodamacavirus mabodamaca</taxon>
    </lineage>
</organism>
<gene>
    <name evidence="2" type="primary">63</name>
    <name evidence="2" type="ORF">SEA_MABODAMACA_63</name>
</gene>
<protein>
    <submittedName>
        <fullName evidence="2">Uncharacterized protein</fullName>
    </submittedName>
</protein>
<accession>A0AA96NIN2</accession>
<evidence type="ECO:0000313" key="3">
    <source>
        <dbReference type="Proteomes" id="UP001305869"/>
    </source>
</evidence>
<name>A0AA96NIN2_9CAUD</name>
<reference evidence="2 3" key="1">
    <citation type="submission" date="2023-09" db="EMBL/GenBank/DDBJ databases">
        <authorList>
            <person name="Astacio K.C."/>
            <person name="Barreto J.C."/>
            <person name="Colon C.A."/>
            <person name="Dejesus A.I."/>
            <person name="Gragirenes D.A."/>
            <person name="Navarro A."/>
            <person name="Negron R.A."/>
            <person name="Nunez P.S."/>
            <person name="Ortiz C.A."/>
            <person name="Ortiz A.Y."/>
            <person name="Roman V.A."/>
            <person name="Sanchez M.A."/>
            <person name="Serrano K.M."/>
            <person name="Klyczek K."/>
            <person name="Ko C."/>
            <person name="Russell D.A."/>
            <person name="Jacobs-Sera D."/>
            <person name="Hatfull G.F."/>
        </authorList>
    </citation>
    <scope>NUCLEOTIDE SEQUENCE [LARGE SCALE GENOMIC DNA]</scope>
</reference>